<feature type="transmembrane region" description="Helical" evidence="1">
    <location>
        <begin position="34"/>
        <end position="53"/>
    </location>
</feature>
<evidence type="ECO:0000313" key="2">
    <source>
        <dbReference type="EMBL" id="MFC4559793.1"/>
    </source>
</evidence>
<keyword evidence="1" id="KW-0812">Transmembrane</keyword>
<feature type="transmembrane region" description="Helical" evidence="1">
    <location>
        <begin position="125"/>
        <end position="144"/>
    </location>
</feature>
<feature type="transmembrane region" description="Helical" evidence="1">
    <location>
        <begin position="156"/>
        <end position="174"/>
    </location>
</feature>
<evidence type="ECO:0000256" key="1">
    <source>
        <dbReference type="SAM" id="Phobius"/>
    </source>
</evidence>
<dbReference type="InterPro" id="IPR048147">
    <property type="entry name" value="CBO0543-like"/>
</dbReference>
<feature type="transmembrane region" description="Helical" evidence="1">
    <location>
        <begin position="62"/>
        <end position="88"/>
    </location>
</feature>
<keyword evidence="3" id="KW-1185">Reference proteome</keyword>
<comment type="caution">
    <text evidence="2">The sequence shown here is derived from an EMBL/GenBank/DDBJ whole genome shotgun (WGS) entry which is preliminary data.</text>
</comment>
<sequence>MDIKMENSWRTSELKDQHTETDIQVWLDYELFSWNWWILVVFLIVPWIIWLIVYDRKILLELLLFGTLVIIATTYLDSVGIDLGFWMYPVELIPITPRAMAFDFSMVAVAFMLVYQYFRTWKAFSLGILGMAILFAFIGEPLAHALKLVYYINWNYFYSFLYYIVLGFIAKFITEKARGIEDAA</sequence>
<dbReference type="RefSeq" id="WP_390298659.1">
    <property type="nucleotide sequence ID" value="NZ_JBHSFU010000011.1"/>
</dbReference>
<name>A0ABV9DNX0_9BACI</name>
<dbReference type="NCBIfam" id="NF041644">
    <property type="entry name" value="CBO0543_fam"/>
    <property type="match status" value="1"/>
</dbReference>
<keyword evidence="1" id="KW-0472">Membrane</keyword>
<feature type="transmembrane region" description="Helical" evidence="1">
    <location>
        <begin position="100"/>
        <end position="118"/>
    </location>
</feature>
<dbReference type="EMBL" id="JBHSFU010000011">
    <property type="protein sequence ID" value="MFC4559793.1"/>
    <property type="molecule type" value="Genomic_DNA"/>
</dbReference>
<protein>
    <submittedName>
        <fullName evidence="2">CBO0543 family protein</fullName>
    </submittedName>
</protein>
<proteinExistence type="predicted"/>
<organism evidence="2 3">
    <name type="scientific">Virgibacillus kekensis</name>
    <dbReference type="NCBI Taxonomy" id="202261"/>
    <lineage>
        <taxon>Bacteria</taxon>
        <taxon>Bacillati</taxon>
        <taxon>Bacillota</taxon>
        <taxon>Bacilli</taxon>
        <taxon>Bacillales</taxon>
        <taxon>Bacillaceae</taxon>
        <taxon>Virgibacillus</taxon>
    </lineage>
</organism>
<gene>
    <name evidence="2" type="ORF">ACFO3D_16535</name>
</gene>
<accession>A0ABV9DNX0</accession>
<evidence type="ECO:0000313" key="3">
    <source>
        <dbReference type="Proteomes" id="UP001595989"/>
    </source>
</evidence>
<keyword evidence="1" id="KW-1133">Transmembrane helix</keyword>
<dbReference type="Proteomes" id="UP001595989">
    <property type="component" value="Unassembled WGS sequence"/>
</dbReference>
<reference evidence="3" key="1">
    <citation type="journal article" date="2019" name="Int. J. Syst. Evol. Microbiol.">
        <title>The Global Catalogue of Microorganisms (GCM) 10K type strain sequencing project: providing services to taxonomists for standard genome sequencing and annotation.</title>
        <authorList>
            <consortium name="The Broad Institute Genomics Platform"/>
            <consortium name="The Broad Institute Genome Sequencing Center for Infectious Disease"/>
            <person name="Wu L."/>
            <person name="Ma J."/>
        </authorList>
    </citation>
    <scope>NUCLEOTIDE SEQUENCE [LARGE SCALE GENOMIC DNA]</scope>
    <source>
        <strain evidence="3">CGMCC 4.7426</strain>
    </source>
</reference>